<keyword evidence="6 8" id="KW-0472">Membrane</keyword>
<proteinExistence type="inferred from homology"/>
<feature type="transmembrane region" description="Helical" evidence="8">
    <location>
        <begin position="95"/>
        <end position="121"/>
    </location>
</feature>
<keyword evidence="5 8" id="KW-1133">Transmembrane helix</keyword>
<evidence type="ECO:0000256" key="6">
    <source>
        <dbReference type="ARBA" id="ARBA00023136"/>
    </source>
</evidence>
<feature type="transmembrane region" description="Helical" evidence="8">
    <location>
        <begin position="351"/>
        <end position="374"/>
    </location>
</feature>
<dbReference type="GO" id="GO:0005886">
    <property type="term" value="C:plasma membrane"/>
    <property type="evidence" value="ECO:0007669"/>
    <property type="project" value="UniProtKB-SubCell"/>
</dbReference>
<reference evidence="9" key="1">
    <citation type="submission" date="2020-12" db="EMBL/GenBank/DDBJ databases">
        <title>Genomic characterization of non-nitrogen-fixing Frankia strains.</title>
        <authorList>
            <person name="Carlos-Shanley C."/>
            <person name="Guerra T."/>
            <person name="Hahn D."/>
        </authorList>
    </citation>
    <scope>NUCLEOTIDE SEQUENCE</scope>
    <source>
        <strain evidence="9">CN6</strain>
    </source>
</reference>
<accession>A0A937UN24</accession>
<feature type="transmembrane region" description="Helical" evidence="8">
    <location>
        <begin position="201"/>
        <end position="219"/>
    </location>
</feature>
<name>A0A937UN24_9ACTN</name>
<keyword evidence="10" id="KW-1185">Reference proteome</keyword>
<comment type="subcellular location">
    <subcellularLocation>
        <location evidence="1">Cell membrane</location>
        <topology evidence="1">Multi-pass membrane protein</topology>
    </subcellularLocation>
</comment>
<feature type="transmembrane region" description="Helical" evidence="8">
    <location>
        <begin position="170"/>
        <end position="194"/>
    </location>
</feature>
<comment type="similarity">
    <text evidence="2">Belongs to the UPF0718 family.</text>
</comment>
<dbReference type="EMBL" id="JAEACQ010000161">
    <property type="protein sequence ID" value="MBL7627467.1"/>
    <property type="molecule type" value="Genomic_DNA"/>
</dbReference>
<feature type="compositionally biased region" description="Low complexity" evidence="7">
    <location>
        <begin position="30"/>
        <end position="61"/>
    </location>
</feature>
<dbReference type="RefSeq" id="WP_203002962.1">
    <property type="nucleotide sequence ID" value="NZ_JADWYU010000270.1"/>
</dbReference>
<evidence type="ECO:0000313" key="10">
    <source>
        <dbReference type="Proteomes" id="UP000604475"/>
    </source>
</evidence>
<feature type="region of interest" description="Disordered" evidence="7">
    <location>
        <begin position="1"/>
        <end position="61"/>
    </location>
</feature>
<dbReference type="AlphaFoldDB" id="A0A937UN24"/>
<evidence type="ECO:0000256" key="5">
    <source>
        <dbReference type="ARBA" id="ARBA00022989"/>
    </source>
</evidence>
<dbReference type="Pfam" id="PF03773">
    <property type="entry name" value="ArsP_1"/>
    <property type="match status" value="1"/>
</dbReference>
<evidence type="ECO:0000256" key="3">
    <source>
        <dbReference type="ARBA" id="ARBA00022475"/>
    </source>
</evidence>
<dbReference type="InterPro" id="IPR005524">
    <property type="entry name" value="DUF318"/>
</dbReference>
<protein>
    <submittedName>
        <fullName evidence="9">Permease</fullName>
    </submittedName>
</protein>
<comment type="caution">
    <text evidence="9">The sequence shown here is derived from an EMBL/GenBank/DDBJ whole genome shotgun (WGS) entry which is preliminary data.</text>
</comment>
<evidence type="ECO:0000313" key="9">
    <source>
        <dbReference type="EMBL" id="MBL7627467.1"/>
    </source>
</evidence>
<feature type="compositionally biased region" description="Low complexity" evidence="7">
    <location>
        <begin position="12"/>
        <end position="22"/>
    </location>
</feature>
<evidence type="ECO:0000256" key="2">
    <source>
        <dbReference type="ARBA" id="ARBA00006386"/>
    </source>
</evidence>
<dbReference type="InterPro" id="IPR052923">
    <property type="entry name" value="UPF0718"/>
</dbReference>
<keyword evidence="4 8" id="KW-0812">Transmembrane</keyword>
<sequence>MPAARSSPDAHSTTAVTPVPTDSVPPAPVPTAAAPAARTSPVPTTPETTAPARRGIAGRAAPSPGSVLAVLAVVVPVGLAVFYADADGMRAWCTIFLAVTIQAAPFLALGVLVSGAVAAFVPDGALGRVLPRRATLAVPVAGVSGAVLPGCECSSVPVAKRLADNGAPPAAALTFLLAAPAINPIVLVSTAVAFPGTPEMVAARFVASLAAAVLVGLVWHRFGVPLPPPATRAASPARARAAWRWGRLAEVAGHDFLHAGGFLVLGAALAATLNVAVPRSALDAVSDAGPLTVLALAALAVLLAICSEADAFVAASMTQFPLTARLAFLVVGPMVDVKLIAMQWGTFGRRVTTVFAPLTFVTAVLSAVVVGEILL</sequence>
<feature type="transmembrane region" description="Helical" evidence="8">
    <location>
        <begin position="288"/>
        <end position="305"/>
    </location>
</feature>
<feature type="transmembrane region" description="Helical" evidence="8">
    <location>
        <begin position="256"/>
        <end position="276"/>
    </location>
</feature>
<organism evidence="9 10">
    <name type="scientific">Frankia nepalensis</name>
    <dbReference type="NCBI Taxonomy" id="1836974"/>
    <lineage>
        <taxon>Bacteria</taxon>
        <taxon>Bacillati</taxon>
        <taxon>Actinomycetota</taxon>
        <taxon>Actinomycetes</taxon>
        <taxon>Frankiales</taxon>
        <taxon>Frankiaceae</taxon>
        <taxon>Frankia</taxon>
    </lineage>
</organism>
<dbReference type="PANTHER" id="PTHR34184">
    <property type="entry name" value="UPF0718 PROTEIN YCGR"/>
    <property type="match status" value="1"/>
</dbReference>
<evidence type="ECO:0000256" key="7">
    <source>
        <dbReference type="SAM" id="MobiDB-lite"/>
    </source>
</evidence>
<gene>
    <name evidence="9" type="ORF">I7412_09850</name>
</gene>
<evidence type="ECO:0000256" key="4">
    <source>
        <dbReference type="ARBA" id="ARBA00022692"/>
    </source>
</evidence>
<dbReference type="PANTHER" id="PTHR34184:SF4">
    <property type="entry name" value="UPF0718 PROTEIN YCGR"/>
    <property type="match status" value="1"/>
</dbReference>
<feature type="transmembrane region" description="Helical" evidence="8">
    <location>
        <begin position="65"/>
        <end position="83"/>
    </location>
</feature>
<evidence type="ECO:0000256" key="1">
    <source>
        <dbReference type="ARBA" id="ARBA00004651"/>
    </source>
</evidence>
<dbReference type="Proteomes" id="UP000604475">
    <property type="component" value="Unassembled WGS sequence"/>
</dbReference>
<evidence type="ECO:0000256" key="8">
    <source>
        <dbReference type="SAM" id="Phobius"/>
    </source>
</evidence>
<keyword evidence="3" id="KW-1003">Cell membrane</keyword>